<keyword evidence="3 5" id="KW-0687">Ribonucleoprotein</keyword>
<dbReference type="InterPro" id="IPR000271">
    <property type="entry name" value="Ribosomal_bL34"/>
</dbReference>
<proteinExistence type="inferred from homology"/>
<dbReference type="PANTHER" id="PTHR14503:SF4">
    <property type="entry name" value="LARGE RIBOSOMAL SUBUNIT PROTEIN BL34M"/>
    <property type="match status" value="1"/>
</dbReference>
<sequence length="50" mass="5922">MTDVAKGKRTFQPNNRRRARVHGFRLRMRTRAGRAIVSDRRRKGRRSLTA</sequence>
<dbReference type="GO" id="GO:0005840">
    <property type="term" value="C:ribosome"/>
    <property type="evidence" value="ECO:0007669"/>
    <property type="project" value="UniProtKB-KW"/>
</dbReference>
<evidence type="ECO:0000256" key="1">
    <source>
        <dbReference type="ARBA" id="ARBA00010111"/>
    </source>
</evidence>
<dbReference type="GO" id="GO:0006412">
    <property type="term" value="P:translation"/>
    <property type="evidence" value="ECO:0007669"/>
    <property type="project" value="UniProtKB-UniRule"/>
</dbReference>
<keyword evidence="2 5" id="KW-0689">Ribosomal protein</keyword>
<evidence type="ECO:0000256" key="2">
    <source>
        <dbReference type="ARBA" id="ARBA00022980"/>
    </source>
</evidence>
<dbReference type="KEGG" id="mpof:MPOR_05630"/>
<dbReference type="GO" id="GO:0003735">
    <property type="term" value="F:structural constituent of ribosome"/>
    <property type="evidence" value="ECO:0007669"/>
    <property type="project" value="InterPro"/>
</dbReference>
<dbReference type="InterPro" id="IPR020939">
    <property type="entry name" value="Ribosomal_bL34_CS"/>
</dbReference>
<dbReference type="EMBL" id="AP022570">
    <property type="protein sequence ID" value="BBX49537.1"/>
    <property type="molecule type" value="Genomic_DNA"/>
</dbReference>
<dbReference type="Gene3D" id="1.10.287.3980">
    <property type="match status" value="1"/>
</dbReference>
<dbReference type="FunFam" id="1.10.287.3980:FF:000001">
    <property type="entry name" value="Mitochondrial ribosomal protein L34"/>
    <property type="match status" value="1"/>
</dbReference>
<evidence type="ECO:0000256" key="6">
    <source>
        <dbReference type="SAM" id="MobiDB-lite"/>
    </source>
</evidence>
<evidence type="ECO:0000256" key="5">
    <source>
        <dbReference type="HAMAP-Rule" id="MF_00391"/>
    </source>
</evidence>
<comment type="similarity">
    <text evidence="1 5">Belongs to the bacterial ribosomal protein bL34 family.</text>
</comment>
<dbReference type="PROSITE" id="PS00784">
    <property type="entry name" value="RIBOSOMAL_L34"/>
    <property type="match status" value="1"/>
</dbReference>
<evidence type="ECO:0000256" key="4">
    <source>
        <dbReference type="ARBA" id="ARBA00035177"/>
    </source>
</evidence>
<evidence type="ECO:0000313" key="7">
    <source>
        <dbReference type="EMBL" id="BBX49537.1"/>
    </source>
</evidence>
<evidence type="ECO:0000313" key="8">
    <source>
        <dbReference type="Proteomes" id="UP000466785"/>
    </source>
</evidence>
<organism evidence="7 8">
    <name type="scientific">Mycolicibacterium poriferae</name>
    <dbReference type="NCBI Taxonomy" id="39694"/>
    <lineage>
        <taxon>Bacteria</taxon>
        <taxon>Bacillati</taxon>
        <taxon>Actinomycetota</taxon>
        <taxon>Actinomycetes</taxon>
        <taxon>Mycobacteriales</taxon>
        <taxon>Mycobacteriaceae</taxon>
        <taxon>Mycolicibacterium</taxon>
    </lineage>
</organism>
<dbReference type="AlphaFoldDB" id="A0A6N4V6X2"/>
<dbReference type="HAMAP" id="MF_00391">
    <property type="entry name" value="Ribosomal_bL34"/>
    <property type="match status" value="1"/>
</dbReference>
<dbReference type="PANTHER" id="PTHR14503">
    <property type="entry name" value="MITOCHONDRIAL RIBOSOMAL PROTEIN 34 FAMILY MEMBER"/>
    <property type="match status" value="1"/>
</dbReference>
<dbReference type="GO" id="GO:1990904">
    <property type="term" value="C:ribonucleoprotein complex"/>
    <property type="evidence" value="ECO:0007669"/>
    <property type="project" value="UniProtKB-KW"/>
</dbReference>
<dbReference type="NCBIfam" id="TIGR01030">
    <property type="entry name" value="rpmH_bact"/>
    <property type="match status" value="1"/>
</dbReference>
<dbReference type="Proteomes" id="UP000466785">
    <property type="component" value="Chromosome"/>
</dbReference>
<dbReference type="Pfam" id="PF00468">
    <property type="entry name" value="Ribosomal_L34"/>
    <property type="match status" value="1"/>
</dbReference>
<keyword evidence="8" id="KW-1185">Reference proteome</keyword>
<evidence type="ECO:0000256" key="3">
    <source>
        <dbReference type="ARBA" id="ARBA00023274"/>
    </source>
</evidence>
<protein>
    <recommendedName>
        <fullName evidence="4 5">Large ribosomal subunit protein bL34</fullName>
    </recommendedName>
</protein>
<gene>
    <name evidence="5 7" type="primary">rpmH</name>
    <name evidence="7" type="ORF">MPOR_05630</name>
</gene>
<feature type="region of interest" description="Disordered" evidence="6">
    <location>
        <begin position="1"/>
        <end position="20"/>
    </location>
</feature>
<accession>A0A6N4V6X2</accession>
<name>A0A6N4V6X2_9MYCO</name>
<reference evidence="7 8" key="1">
    <citation type="journal article" date="2019" name="Emerg. Microbes Infect.">
        <title>Comprehensive subspecies identification of 175 nontuberculous mycobacteria species based on 7547 genomic profiles.</title>
        <authorList>
            <person name="Matsumoto Y."/>
            <person name="Kinjo T."/>
            <person name="Motooka D."/>
            <person name="Nabeya D."/>
            <person name="Jung N."/>
            <person name="Uechi K."/>
            <person name="Horii T."/>
            <person name="Iida T."/>
            <person name="Fujita J."/>
            <person name="Nakamura S."/>
        </authorList>
    </citation>
    <scope>NUCLEOTIDE SEQUENCE [LARGE SCALE GENOMIC DNA]</scope>
    <source>
        <strain evidence="7 8">JCM 12603</strain>
    </source>
</reference>